<keyword evidence="3" id="KW-0378">Hydrolase</keyword>
<proteinExistence type="inferred from homology"/>
<evidence type="ECO:0000256" key="4">
    <source>
        <dbReference type="ARBA" id="ARBA00022807"/>
    </source>
</evidence>
<evidence type="ECO:0000256" key="3">
    <source>
        <dbReference type="ARBA" id="ARBA00022801"/>
    </source>
</evidence>
<keyword evidence="2" id="KW-0645">Protease</keyword>
<evidence type="ECO:0000259" key="5">
    <source>
        <dbReference type="PROSITE" id="PS51935"/>
    </source>
</evidence>
<dbReference type="AlphaFoldDB" id="A0A2G5K5Y6"/>
<evidence type="ECO:0000256" key="1">
    <source>
        <dbReference type="ARBA" id="ARBA00007074"/>
    </source>
</evidence>
<accession>A0A2G5K5Y6</accession>
<dbReference type="SUPFAM" id="SSF54001">
    <property type="entry name" value="Cysteine proteinases"/>
    <property type="match status" value="1"/>
</dbReference>
<dbReference type="InterPro" id="IPR000064">
    <property type="entry name" value="NLP_P60_dom"/>
</dbReference>
<dbReference type="GO" id="GO:0006508">
    <property type="term" value="P:proteolysis"/>
    <property type="evidence" value="ECO:0007669"/>
    <property type="project" value="UniProtKB-KW"/>
</dbReference>
<dbReference type="InterPro" id="IPR011929">
    <property type="entry name" value="Phage_pept_NlpC/P60"/>
</dbReference>
<dbReference type="PROSITE" id="PS51935">
    <property type="entry name" value="NLPC_P60"/>
    <property type="match status" value="1"/>
</dbReference>
<evidence type="ECO:0000313" key="6">
    <source>
        <dbReference type="EMBL" id="PIB24957.1"/>
    </source>
</evidence>
<comment type="similarity">
    <text evidence="1">Belongs to the peptidase C40 family.</text>
</comment>
<dbReference type="RefSeq" id="WP_099593771.1">
    <property type="nucleotide sequence ID" value="NZ_MDGM01000012.1"/>
</dbReference>
<dbReference type="InterPro" id="IPR038765">
    <property type="entry name" value="Papain-like_cys_pep_sf"/>
</dbReference>
<evidence type="ECO:0000313" key="7">
    <source>
        <dbReference type="Proteomes" id="UP000231516"/>
    </source>
</evidence>
<organism evidence="6 7">
    <name type="scientific">Paramylibacter kogurei</name>
    <dbReference type="NCBI Taxonomy" id="1889778"/>
    <lineage>
        <taxon>Bacteria</taxon>
        <taxon>Pseudomonadati</taxon>
        <taxon>Pseudomonadota</taxon>
        <taxon>Alphaproteobacteria</taxon>
        <taxon>Rhodobacterales</taxon>
        <taxon>Paracoccaceae</taxon>
        <taxon>Paramylibacter</taxon>
    </lineage>
</organism>
<sequence>MIISDEGRLIVASARQWIGTPYRHQSSTIAHGADCLGLVRGVWRDVLGAEPECPPAYTPDWSETGDVEQLWQAALRHLHHVDDRKTLHLGGVMLFRMQPKSVAKHLGIVAQSDAGFATLVHAYSGRGVVETPLTNAWLRRCVAQFRFPNRR</sequence>
<keyword evidence="7" id="KW-1185">Reference proteome</keyword>
<name>A0A2G5K5Y6_9RHOB</name>
<gene>
    <name evidence="6" type="ORF">BFP76_07330</name>
</gene>
<dbReference type="Gene3D" id="3.90.1720.10">
    <property type="entry name" value="endopeptidase domain like (from Nostoc punctiforme)"/>
    <property type="match status" value="1"/>
</dbReference>
<feature type="domain" description="NlpC/P60" evidence="5">
    <location>
        <begin position="4"/>
        <end position="148"/>
    </location>
</feature>
<comment type="caution">
    <text evidence="6">The sequence shown here is derived from an EMBL/GenBank/DDBJ whole genome shotgun (WGS) entry which is preliminary data.</text>
</comment>
<reference evidence="6 7" key="1">
    <citation type="submission" date="2016-08" db="EMBL/GenBank/DDBJ databases">
        <title>Draft genome of Amylibacter sp. strain 4G11.</title>
        <authorList>
            <person name="Wong S.-K."/>
            <person name="Hamasaki K."/>
            <person name="Yoshizawa S."/>
        </authorList>
    </citation>
    <scope>NUCLEOTIDE SEQUENCE [LARGE SCALE GENOMIC DNA]</scope>
    <source>
        <strain evidence="6 7">4G11</strain>
    </source>
</reference>
<dbReference type="Proteomes" id="UP000231516">
    <property type="component" value="Unassembled WGS sequence"/>
</dbReference>
<keyword evidence="4" id="KW-0788">Thiol protease</keyword>
<dbReference type="NCBIfam" id="TIGR02219">
    <property type="entry name" value="phage_NlpC_fam"/>
    <property type="match status" value="1"/>
</dbReference>
<evidence type="ECO:0000256" key="2">
    <source>
        <dbReference type="ARBA" id="ARBA00022670"/>
    </source>
</evidence>
<dbReference type="OrthoDB" id="6058745at2"/>
<dbReference type="GO" id="GO:0008234">
    <property type="term" value="F:cysteine-type peptidase activity"/>
    <property type="evidence" value="ECO:0007669"/>
    <property type="project" value="UniProtKB-KW"/>
</dbReference>
<protein>
    <submittedName>
        <fullName evidence="6">Peptidase</fullName>
    </submittedName>
</protein>
<dbReference type="EMBL" id="MDGM01000012">
    <property type="protein sequence ID" value="PIB24957.1"/>
    <property type="molecule type" value="Genomic_DNA"/>
</dbReference>